<comment type="caution">
    <text evidence="1">The sequence shown here is derived from an EMBL/GenBank/DDBJ whole genome shotgun (WGS) entry which is preliminary data.</text>
</comment>
<dbReference type="InterPro" id="IPR029063">
    <property type="entry name" value="SAM-dependent_MTases_sf"/>
</dbReference>
<dbReference type="AlphaFoldDB" id="A0A016T4K6"/>
<dbReference type="Pfam" id="PF01564">
    <property type="entry name" value="Spermine_synth"/>
    <property type="match status" value="1"/>
</dbReference>
<name>A0A016T4K6_9BILA</name>
<dbReference type="STRING" id="53326.A0A016T4K6"/>
<dbReference type="SUPFAM" id="SSF53335">
    <property type="entry name" value="S-adenosyl-L-methionine-dependent methyltransferases"/>
    <property type="match status" value="1"/>
</dbReference>
<dbReference type="PANTHER" id="PTHR11558">
    <property type="entry name" value="SPERMIDINE/SPERMINE SYNTHASE"/>
    <property type="match status" value="1"/>
</dbReference>
<dbReference type="Gene3D" id="3.40.50.150">
    <property type="entry name" value="Vaccinia Virus protein VP39"/>
    <property type="match status" value="1"/>
</dbReference>
<keyword evidence="2" id="KW-1185">Reference proteome</keyword>
<evidence type="ECO:0000313" key="1">
    <source>
        <dbReference type="EMBL" id="EYB97602.1"/>
    </source>
</evidence>
<sequence>MPHTILVVKYSNLDRNDDAASILVHIDCGRSVAGAVAAVDGARSMLLLRRECRTLQKWKSESAWLHLGLIAHMVRFNRTLFANVRYAQSPVSTYPSGTMGYIICSKSDIDVTTPSRTLSDDDVKRMKLRFYNSQVHSATFVLPQFVKEVRIEVQ</sequence>
<dbReference type="GO" id="GO:0004766">
    <property type="term" value="F:spermidine synthase activity"/>
    <property type="evidence" value="ECO:0007669"/>
    <property type="project" value="TreeGrafter"/>
</dbReference>
<dbReference type="InterPro" id="IPR001045">
    <property type="entry name" value="Spermi_synthase"/>
</dbReference>
<evidence type="ECO:0008006" key="3">
    <source>
        <dbReference type="Google" id="ProtNLM"/>
    </source>
</evidence>
<dbReference type="PANTHER" id="PTHR11558:SF11">
    <property type="entry name" value="SPERMIDINE SYNTHASE"/>
    <property type="match status" value="1"/>
</dbReference>
<dbReference type="GO" id="GO:0008295">
    <property type="term" value="P:spermidine biosynthetic process"/>
    <property type="evidence" value="ECO:0007669"/>
    <property type="project" value="TreeGrafter"/>
</dbReference>
<accession>A0A016T4K6</accession>
<dbReference type="Proteomes" id="UP000024635">
    <property type="component" value="Unassembled WGS sequence"/>
</dbReference>
<dbReference type="OrthoDB" id="38125at2759"/>
<proteinExistence type="predicted"/>
<dbReference type="EMBL" id="JARK01001475">
    <property type="protein sequence ID" value="EYB97602.1"/>
    <property type="molecule type" value="Genomic_DNA"/>
</dbReference>
<gene>
    <name evidence="1" type="primary">Acey_s0139.g2117</name>
    <name evidence="1" type="ORF">Y032_0139g2117</name>
</gene>
<protein>
    <recommendedName>
        <fullName evidence="3">PABS domain-containing protein</fullName>
    </recommendedName>
</protein>
<dbReference type="GO" id="GO:0005829">
    <property type="term" value="C:cytosol"/>
    <property type="evidence" value="ECO:0007669"/>
    <property type="project" value="TreeGrafter"/>
</dbReference>
<evidence type="ECO:0000313" key="2">
    <source>
        <dbReference type="Proteomes" id="UP000024635"/>
    </source>
</evidence>
<reference evidence="2" key="1">
    <citation type="journal article" date="2015" name="Nat. Genet.">
        <title>The genome and transcriptome of the zoonotic hookworm Ancylostoma ceylanicum identify infection-specific gene families.</title>
        <authorList>
            <person name="Schwarz E.M."/>
            <person name="Hu Y."/>
            <person name="Antoshechkin I."/>
            <person name="Miller M.M."/>
            <person name="Sternberg P.W."/>
            <person name="Aroian R.V."/>
        </authorList>
    </citation>
    <scope>NUCLEOTIDE SEQUENCE</scope>
    <source>
        <strain evidence="2">HY135</strain>
    </source>
</reference>
<organism evidence="1 2">
    <name type="scientific">Ancylostoma ceylanicum</name>
    <dbReference type="NCBI Taxonomy" id="53326"/>
    <lineage>
        <taxon>Eukaryota</taxon>
        <taxon>Metazoa</taxon>
        <taxon>Ecdysozoa</taxon>
        <taxon>Nematoda</taxon>
        <taxon>Chromadorea</taxon>
        <taxon>Rhabditida</taxon>
        <taxon>Rhabditina</taxon>
        <taxon>Rhabditomorpha</taxon>
        <taxon>Strongyloidea</taxon>
        <taxon>Ancylostomatidae</taxon>
        <taxon>Ancylostomatinae</taxon>
        <taxon>Ancylostoma</taxon>
    </lineage>
</organism>